<accession>A0ABS0YPA5</accession>
<proteinExistence type="predicted"/>
<name>A0ABS0YPA5_9BACT</name>
<sequence length="506" mass="56629">MAKKKEAGQRGSHTVALSKTLFVRGCQCHKSLWLHKFKPELKDEESPETTARFAGGNMIGELARDLFPGGLLIPFEEDGERVPLEDQLRRTKEAMEGGAKVIYEAAFQHDGIFVKVDLLRKRVKGWELYEVKAGTSVKDVYILDSALQYFVLAGAGVPLGKAYVVHVNTEYVREGDVDLGSLLTCQNVTKEVKGLQAEVRSSTEKMRAALAQKKAPSIDIGPHCFDPYECDFQGHCWGHIPEDSVFDLRGKGVDQFALYYQGIVSQADIPLDLLKGKQKQQVQATLRQEDHVDRKAIRAFLNQLSYPLYFLDFETFMSAVPPFDGTSPYQQIPFQYSLHYQKRRGGKIHHVEFLAVPGEDPRKALLKSLLAAIPDGSCVLAYNSAFETRVLKDLAGRYKGHRARVNRIVANMQDLMVPFRTRACYKWEMKGGYSIKNVLPALVPDLSYSGLEIANGGAAMEAYHVMCAVKDKPEELAAVRGALLEYCKLDTLAMVRILDKLYQLAS</sequence>
<evidence type="ECO:0000313" key="3">
    <source>
        <dbReference type="EMBL" id="MBJ6799718.1"/>
    </source>
</evidence>
<dbReference type="RefSeq" id="WP_199394220.1">
    <property type="nucleotide sequence ID" value="NZ_JAEMHK010000003.1"/>
</dbReference>
<feature type="domain" description="DUF2779" evidence="2">
    <location>
        <begin position="309"/>
        <end position="434"/>
    </location>
</feature>
<protein>
    <submittedName>
        <fullName evidence="3">DUF2779 domain-containing protein</fullName>
    </submittedName>
</protein>
<gene>
    <name evidence="3" type="ORF">JFN90_06160</name>
</gene>
<dbReference type="InterPro" id="IPR012337">
    <property type="entry name" value="RNaseH-like_sf"/>
</dbReference>
<dbReference type="InterPro" id="IPR021301">
    <property type="entry name" value="DUF2779"/>
</dbReference>
<dbReference type="EMBL" id="JAEMHK010000003">
    <property type="protein sequence ID" value="MBJ6799718.1"/>
    <property type="molecule type" value="Genomic_DNA"/>
</dbReference>
<evidence type="ECO:0000259" key="2">
    <source>
        <dbReference type="Pfam" id="PF11074"/>
    </source>
</evidence>
<evidence type="ECO:0000313" key="4">
    <source>
        <dbReference type="Proteomes" id="UP000641025"/>
    </source>
</evidence>
<keyword evidence="1" id="KW-0175">Coiled coil</keyword>
<reference evidence="3 4" key="1">
    <citation type="submission" date="2020-12" db="EMBL/GenBank/DDBJ databases">
        <title>Geomonas sp. Red259, isolated from paddy soil.</title>
        <authorList>
            <person name="Xu Z."/>
            <person name="Zhang Z."/>
            <person name="Masuda Y."/>
            <person name="Itoh H."/>
            <person name="Senoo K."/>
        </authorList>
    </citation>
    <scope>NUCLEOTIDE SEQUENCE [LARGE SCALE GENOMIC DNA]</scope>
    <source>
        <strain evidence="3 4">Red259</strain>
    </source>
</reference>
<evidence type="ECO:0000256" key="1">
    <source>
        <dbReference type="SAM" id="Coils"/>
    </source>
</evidence>
<keyword evidence="4" id="KW-1185">Reference proteome</keyword>
<comment type="caution">
    <text evidence="3">The sequence shown here is derived from an EMBL/GenBank/DDBJ whole genome shotgun (WGS) entry which is preliminary data.</text>
</comment>
<dbReference type="SUPFAM" id="SSF53098">
    <property type="entry name" value="Ribonuclease H-like"/>
    <property type="match status" value="1"/>
</dbReference>
<dbReference type="Pfam" id="PF11074">
    <property type="entry name" value="DUF2779"/>
    <property type="match status" value="1"/>
</dbReference>
<dbReference type="Proteomes" id="UP000641025">
    <property type="component" value="Unassembled WGS sequence"/>
</dbReference>
<organism evidence="3 4">
    <name type="scientific">Geomonas propionica</name>
    <dbReference type="NCBI Taxonomy" id="2798582"/>
    <lineage>
        <taxon>Bacteria</taxon>
        <taxon>Pseudomonadati</taxon>
        <taxon>Thermodesulfobacteriota</taxon>
        <taxon>Desulfuromonadia</taxon>
        <taxon>Geobacterales</taxon>
        <taxon>Geobacteraceae</taxon>
        <taxon>Geomonas</taxon>
    </lineage>
</organism>
<feature type="coiled-coil region" evidence="1">
    <location>
        <begin position="185"/>
        <end position="212"/>
    </location>
</feature>